<evidence type="ECO:0000256" key="4">
    <source>
        <dbReference type="SAM" id="MobiDB-lite"/>
    </source>
</evidence>
<dbReference type="Pfam" id="PF00664">
    <property type="entry name" value="ABC_membrane"/>
    <property type="match status" value="1"/>
</dbReference>
<dbReference type="GO" id="GO:0005524">
    <property type="term" value="F:ATP binding"/>
    <property type="evidence" value="ECO:0007669"/>
    <property type="project" value="InterPro"/>
</dbReference>
<feature type="domain" description="ABC transmembrane type-1" evidence="6">
    <location>
        <begin position="154"/>
        <end position="321"/>
    </location>
</feature>
<proteinExistence type="predicted"/>
<evidence type="ECO:0000259" key="6">
    <source>
        <dbReference type="PROSITE" id="PS50929"/>
    </source>
</evidence>
<dbReference type="InterPro" id="IPR011527">
    <property type="entry name" value="ABC1_TM_dom"/>
</dbReference>
<dbReference type="AlphaFoldDB" id="A0A8J5R5Z7"/>
<dbReference type="PANTHER" id="PTHR24222">
    <property type="entry name" value="ABC TRANSPORTER B FAMILY"/>
    <property type="match status" value="1"/>
</dbReference>
<gene>
    <name evidence="7" type="ORF">GUJ93_ZPchr0001g31351</name>
</gene>
<keyword evidence="2 5" id="KW-1133">Transmembrane helix</keyword>
<sequence length="333" mass="35412">MPESWRDAEANASASSPGNGGKGSAVRGRHRAARGGAASRVPLHKLFAFADKTDAALMLLGTLGAVANGAALPFMTVLFGNLIDAFGGAQHPRRRQPGLHGIARVHLPGRRRRRRVLRPGDVLDDHRRAAGGTDTEPVPQDHPETGDRLLRQVHNTGEVVGRMSGDTVLIQDAMGEKVGKFIQLVVTFLGGFIVAFAQGWLLTLVMMATIPPLVVAGAVMSNVVAKMASLGQAAYAESSVVVEQTIGSIRTVASFTGEKQAVEKYSKSLKNAYKSGVRRASPLPRHGNGHGAPLLWLLTGIWYGARLILLKGYTGAKVMTSSCSPNRLPIDHD</sequence>
<name>A0A8J5R5Z7_ZIZPA</name>
<accession>A0A8J5R5Z7</accession>
<reference evidence="7" key="2">
    <citation type="submission" date="2021-02" db="EMBL/GenBank/DDBJ databases">
        <authorList>
            <person name="Kimball J.A."/>
            <person name="Haas M.W."/>
            <person name="Macchietto M."/>
            <person name="Kono T."/>
            <person name="Duquette J."/>
            <person name="Shao M."/>
        </authorList>
    </citation>
    <scope>NUCLEOTIDE SEQUENCE</scope>
    <source>
        <tissue evidence="7">Fresh leaf tissue</tissue>
    </source>
</reference>
<evidence type="ECO:0000256" key="2">
    <source>
        <dbReference type="ARBA" id="ARBA00022989"/>
    </source>
</evidence>
<keyword evidence="8" id="KW-1185">Reference proteome</keyword>
<keyword evidence="1 5" id="KW-0812">Transmembrane</keyword>
<dbReference type="EMBL" id="JAAALK010000288">
    <property type="protein sequence ID" value="KAG8051980.1"/>
    <property type="molecule type" value="Genomic_DNA"/>
</dbReference>
<dbReference type="Proteomes" id="UP000729402">
    <property type="component" value="Unassembled WGS sequence"/>
</dbReference>
<dbReference type="PROSITE" id="PS50929">
    <property type="entry name" value="ABC_TM1F"/>
    <property type="match status" value="1"/>
</dbReference>
<evidence type="ECO:0000256" key="1">
    <source>
        <dbReference type="ARBA" id="ARBA00022692"/>
    </source>
</evidence>
<evidence type="ECO:0000256" key="5">
    <source>
        <dbReference type="SAM" id="Phobius"/>
    </source>
</evidence>
<reference evidence="7" key="1">
    <citation type="journal article" date="2021" name="bioRxiv">
        <title>Whole Genome Assembly and Annotation of Northern Wild Rice, Zizania palustris L., Supports a Whole Genome Duplication in the Zizania Genus.</title>
        <authorList>
            <person name="Haas M."/>
            <person name="Kono T."/>
            <person name="Macchietto M."/>
            <person name="Millas R."/>
            <person name="McGilp L."/>
            <person name="Shao M."/>
            <person name="Duquette J."/>
            <person name="Hirsch C.N."/>
            <person name="Kimball J."/>
        </authorList>
    </citation>
    <scope>NUCLEOTIDE SEQUENCE</scope>
    <source>
        <tissue evidence="7">Fresh leaf tissue</tissue>
    </source>
</reference>
<organism evidence="7 8">
    <name type="scientific">Zizania palustris</name>
    <name type="common">Northern wild rice</name>
    <dbReference type="NCBI Taxonomy" id="103762"/>
    <lineage>
        <taxon>Eukaryota</taxon>
        <taxon>Viridiplantae</taxon>
        <taxon>Streptophyta</taxon>
        <taxon>Embryophyta</taxon>
        <taxon>Tracheophyta</taxon>
        <taxon>Spermatophyta</taxon>
        <taxon>Magnoliopsida</taxon>
        <taxon>Liliopsida</taxon>
        <taxon>Poales</taxon>
        <taxon>Poaceae</taxon>
        <taxon>BOP clade</taxon>
        <taxon>Oryzoideae</taxon>
        <taxon>Oryzeae</taxon>
        <taxon>Zizaniinae</taxon>
        <taxon>Zizania</taxon>
    </lineage>
</organism>
<dbReference type="InterPro" id="IPR039421">
    <property type="entry name" value="Type_1_exporter"/>
</dbReference>
<comment type="caution">
    <text evidence="7">The sequence shown here is derived from an EMBL/GenBank/DDBJ whole genome shotgun (WGS) entry which is preliminary data.</text>
</comment>
<feature type="region of interest" description="Disordered" evidence="4">
    <location>
        <begin position="115"/>
        <end position="146"/>
    </location>
</feature>
<evidence type="ECO:0000256" key="3">
    <source>
        <dbReference type="ARBA" id="ARBA00023136"/>
    </source>
</evidence>
<keyword evidence="3 5" id="KW-0472">Membrane</keyword>
<feature type="transmembrane region" description="Helical" evidence="5">
    <location>
        <begin position="55"/>
        <end position="83"/>
    </location>
</feature>
<dbReference type="GO" id="GO:0005886">
    <property type="term" value="C:plasma membrane"/>
    <property type="evidence" value="ECO:0007669"/>
    <property type="project" value="TreeGrafter"/>
</dbReference>
<dbReference type="CDD" id="cd18577">
    <property type="entry name" value="ABC_6TM_Pgp_ABCB1_D1_like"/>
    <property type="match status" value="1"/>
</dbReference>
<evidence type="ECO:0000313" key="7">
    <source>
        <dbReference type="EMBL" id="KAG8051980.1"/>
    </source>
</evidence>
<feature type="region of interest" description="Disordered" evidence="4">
    <location>
        <begin position="1"/>
        <end position="37"/>
    </location>
</feature>
<dbReference type="PANTHER" id="PTHR24222:SF63">
    <property type="entry name" value="ATP BINDING CASSETTE SUBFAMILY B"/>
    <property type="match status" value="1"/>
</dbReference>
<protein>
    <recommendedName>
        <fullName evidence="6">ABC transmembrane type-1 domain-containing protein</fullName>
    </recommendedName>
</protein>
<evidence type="ECO:0000313" key="8">
    <source>
        <dbReference type="Proteomes" id="UP000729402"/>
    </source>
</evidence>
<dbReference type="OrthoDB" id="687106at2759"/>
<feature type="transmembrane region" description="Helical" evidence="5">
    <location>
        <begin position="181"/>
        <end position="198"/>
    </location>
</feature>
<dbReference type="GO" id="GO:0140359">
    <property type="term" value="F:ABC-type transporter activity"/>
    <property type="evidence" value="ECO:0007669"/>
    <property type="project" value="InterPro"/>
</dbReference>